<accession>A0AAN9BT02</accession>
<protein>
    <submittedName>
        <fullName evidence="1">Uncharacterized protein</fullName>
    </submittedName>
</protein>
<dbReference type="Proteomes" id="UP001374579">
    <property type="component" value="Unassembled WGS sequence"/>
</dbReference>
<dbReference type="AlphaFoldDB" id="A0AAN9BT02"/>
<sequence>MVRADPHLVSFGQARGDIPLPCRYRLARFTTPFSEESLGWTCSFEISAFNVISQSGRYFAAGVEVKFAVGTIPTESLREKDYIKFEISHGGVVGSDGSAHVWGSDFQSLFNNVLIRCNFDPQLVIAAFCIPKCGISVRFRAYDEDDEPGVQVRMPGVSIAMTKKAVFNQPLSSYPKSLCGRPDDTDTLYEDRGQEL</sequence>
<evidence type="ECO:0000313" key="2">
    <source>
        <dbReference type="Proteomes" id="UP001374579"/>
    </source>
</evidence>
<keyword evidence="2" id="KW-1185">Reference proteome</keyword>
<proteinExistence type="predicted"/>
<dbReference type="EMBL" id="JBAMIC010000003">
    <property type="protein sequence ID" value="KAK7109135.1"/>
    <property type="molecule type" value="Genomic_DNA"/>
</dbReference>
<reference evidence="1 2" key="1">
    <citation type="submission" date="2024-02" db="EMBL/GenBank/DDBJ databases">
        <title>Chromosome-scale genome assembly of the rough periwinkle Littorina saxatilis.</title>
        <authorList>
            <person name="De Jode A."/>
            <person name="Faria R."/>
            <person name="Formenti G."/>
            <person name="Sims Y."/>
            <person name="Smith T.P."/>
            <person name="Tracey A."/>
            <person name="Wood J.M.D."/>
            <person name="Zagrodzka Z.B."/>
            <person name="Johannesson K."/>
            <person name="Butlin R.K."/>
            <person name="Leder E.H."/>
        </authorList>
    </citation>
    <scope>NUCLEOTIDE SEQUENCE [LARGE SCALE GENOMIC DNA]</scope>
    <source>
        <strain evidence="1">Snail1</strain>
        <tissue evidence="1">Muscle</tissue>
    </source>
</reference>
<name>A0AAN9BT02_9CAEN</name>
<organism evidence="1 2">
    <name type="scientific">Littorina saxatilis</name>
    <dbReference type="NCBI Taxonomy" id="31220"/>
    <lineage>
        <taxon>Eukaryota</taxon>
        <taxon>Metazoa</taxon>
        <taxon>Spiralia</taxon>
        <taxon>Lophotrochozoa</taxon>
        <taxon>Mollusca</taxon>
        <taxon>Gastropoda</taxon>
        <taxon>Caenogastropoda</taxon>
        <taxon>Littorinimorpha</taxon>
        <taxon>Littorinoidea</taxon>
        <taxon>Littorinidae</taxon>
        <taxon>Littorina</taxon>
    </lineage>
</organism>
<gene>
    <name evidence="1" type="ORF">V1264_013234</name>
</gene>
<evidence type="ECO:0000313" key="1">
    <source>
        <dbReference type="EMBL" id="KAK7109135.1"/>
    </source>
</evidence>
<comment type="caution">
    <text evidence="1">The sequence shown here is derived from an EMBL/GenBank/DDBJ whole genome shotgun (WGS) entry which is preliminary data.</text>
</comment>